<dbReference type="SUPFAM" id="SSF53300">
    <property type="entry name" value="vWA-like"/>
    <property type="match status" value="1"/>
</dbReference>
<dbReference type="Gene3D" id="3.40.50.410">
    <property type="entry name" value="von Willebrand factor, type A domain"/>
    <property type="match status" value="1"/>
</dbReference>
<gene>
    <name evidence="7" type="ORF">OFUS_LOCUS4123</name>
</gene>
<dbReference type="PANTHER" id="PTHR24416">
    <property type="entry name" value="TYROSINE-PROTEIN KINASE RECEPTOR"/>
    <property type="match status" value="1"/>
</dbReference>
<dbReference type="InterPro" id="IPR001245">
    <property type="entry name" value="Ser-Thr/Tyr_kinase_cat_dom"/>
</dbReference>
<evidence type="ECO:0000256" key="4">
    <source>
        <dbReference type="SAM" id="MobiDB-lite"/>
    </source>
</evidence>
<name>A0A8J1TGF5_OWEFU</name>
<dbReference type="SMART" id="SM00327">
    <property type="entry name" value="VWA"/>
    <property type="match status" value="1"/>
</dbReference>
<reference evidence="7" key="1">
    <citation type="submission" date="2022-03" db="EMBL/GenBank/DDBJ databases">
        <authorList>
            <person name="Martin C."/>
        </authorList>
    </citation>
    <scope>NUCLEOTIDE SEQUENCE</scope>
</reference>
<dbReference type="InterPro" id="IPR011009">
    <property type="entry name" value="Kinase-like_dom_sf"/>
</dbReference>
<evidence type="ECO:0000256" key="3">
    <source>
        <dbReference type="ARBA" id="ARBA00023180"/>
    </source>
</evidence>
<keyword evidence="6" id="KW-0732">Signal</keyword>
<evidence type="ECO:0000313" key="7">
    <source>
        <dbReference type="EMBL" id="CAH1777003.1"/>
    </source>
</evidence>
<keyword evidence="3" id="KW-0325">Glycoprotein</keyword>
<sequence length="1292" mass="143317">MGRSGLFWIIVVLAVGMLFVDSVDSQQQKQEGEIVFVLDSSGSVGSSNFNKIKAFVINIVKFLPIASDEVRIGVISYESSVYHIIRLHQYTTQTSLQNAIRSIPYQGGGTATGTAINAGRVELRSGRANTPKLLVVVTDGKASYNSDPIQPSNAARSEGIVMFAVGIGRTDDAELRAIANDPDQEHMFYVGNFNALESIRKYLLYRFLISVNPCQTCFPGTCDSSAATPCTCSEGFEQGGCDTLNADEQPILSNCEFVYKAPGESPKIILKANCFDDEIYSNDVNINEISMKMTAKYEKTNLPNKPGTVTASELGITVSDVTFTLNRKGLSTPESNGTTKECNSALSETNPRTTSSCDLTFGGIQTSHGHEDTLEVQHTTTNGGYKDLSVTDYQGVSSSVRVPYFGQRISRKMTLVIDLVKPYHCSEPTDTCSGVQNALNIGTTDITDERPTLSAAGWEDALAGIEKYEYSIYKLIKPEGASSLTESSDKTYSTTWRTGDTPPRVTLVTGLYSVILNVYDKAGNTHKARRFVLFDDDSEITTDDSRPIQFPLAHNRGVWQVTGDLIQVDWTNHFVNKIYEDGDLLDSIAEFQGGNIIDDTTGQRRRAEILNKRGVASFEVFKKTHNESLDTKIGPSDGDKMTLDGPLRTQATFQANLEDGEAATVWIKAQDIMGHMKEDKQTVYIDGSPPIIQEPIFEKNVGTFESRITIGAEDEHSGIMEIDWEITGTQAKGKVPITSVDSSCLGNGGSCYCPSILGGETCYPRNNIVPLNNCDFKFLIDRNDYTMRINVQNQAGLTKNRTLQLPPLGQLDGVHYFPHVDNSTLKQVQQDHAFLIISWEEPRSCYNVKEYKVTYQRRDGEGEEVEVKFTSRRGTLEDLDSNTEYVIGVAVVYENNFISDVAERIFKTAYDPNFTGASIGALGGGGIAGIIIGVLVLVGLVVLLVVFLLCRRRKENSGNKQVAFRTNKDIHNRNDDFAMANPCYEEDVYVYGRMSMFGQPWEMKMSNITVIKMLTSGKFADIKLAKNHKDKDKIVVAKMLKDNAGEDEELLMNAKLNFLATAVPMHENIVTFIGGISDGPLGPIILLEYCSEGTLKDWLKRHEHDPEEDLIDHLFQFTLEIAKGMSHLHDHNIIHKKLAARNILVTSDNHAKIYGFGPTTIENENEQKPVDGKEIIRIPLKWLSLETLLSSAGQRYYDKQTDVWAFGVTLWEVFSVGATPYPELKSTEVKQFLSKGGRLAIPDKCPDWLFKDCMWACWTEKPSERPTMGAIKQIIHEALYTTPGDDVYYADS</sequence>
<feature type="chain" id="PRO_5043803677" evidence="6">
    <location>
        <begin position="26"/>
        <end position="1292"/>
    </location>
</feature>
<comment type="subcellular location">
    <subcellularLocation>
        <location evidence="1">Membrane</location>
        <topology evidence="1">Single-pass membrane protein</topology>
    </subcellularLocation>
    <subcellularLocation>
        <location evidence="2">Secreted</location>
        <location evidence="2">Extracellular space</location>
    </subcellularLocation>
</comment>
<dbReference type="InterPro" id="IPR000719">
    <property type="entry name" value="Prot_kinase_dom"/>
</dbReference>
<dbReference type="InterPro" id="IPR002035">
    <property type="entry name" value="VWF_A"/>
</dbReference>
<evidence type="ECO:0000256" key="2">
    <source>
        <dbReference type="ARBA" id="ARBA00004239"/>
    </source>
</evidence>
<dbReference type="Pfam" id="PF07714">
    <property type="entry name" value="PK_Tyr_Ser-Thr"/>
    <property type="match status" value="1"/>
</dbReference>
<evidence type="ECO:0000256" key="6">
    <source>
        <dbReference type="SAM" id="SignalP"/>
    </source>
</evidence>
<dbReference type="InterPro" id="IPR050122">
    <property type="entry name" value="RTK"/>
</dbReference>
<dbReference type="GO" id="GO:0007169">
    <property type="term" value="P:cell surface receptor protein tyrosine kinase signaling pathway"/>
    <property type="evidence" value="ECO:0007669"/>
    <property type="project" value="TreeGrafter"/>
</dbReference>
<proteinExistence type="predicted"/>
<dbReference type="Proteomes" id="UP000749559">
    <property type="component" value="Unassembled WGS sequence"/>
</dbReference>
<organism evidence="7 8">
    <name type="scientific">Owenia fusiformis</name>
    <name type="common">Polychaete worm</name>
    <dbReference type="NCBI Taxonomy" id="6347"/>
    <lineage>
        <taxon>Eukaryota</taxon>
        <taxon>Metazoa</taxon>
        <taxon>Spiralia</taxon>
        <taxon>Lophotrochozoa</taxon>
        <taxon>Annelida</taxon>
        <taxon>Polychaeta</taxon>
        <taxon>Sedentaria</taxon>
        <taxon>Canalipalpata</taxon>
        <taxon>Sabellida</taxon>
        <taxon>Oweniida</taxon>
        <taxon>Oweniidae</taxon>
        <taxon>Owenia</taxon>
    </lineage>
</organism>
<dbReference type="Gene3D" id="1.10.510.10">
    <property type="entry name" value="Transferase(Phosphotransferase) domain 1"/>
    <property type="match status" value="1"/>
</dbReference>
<dbReference type="SUPFAM" id="SSF56112">
    <property type="entry name" value="Protein kinase-like (PK-like)"/>
    <property type="match status" value="1"/>
</dbReference>
<protein>
    <submittedName>
        <fullName evidence="7">Uncharacterized protein</fullName>
    </submittedName>
</protein>
<dbReference type="OrthoDB" id="6147130at2759"/>
<dbReference type="InterPro" id="IPR036465">
    <property type="entry name" value="vWFA_dom_sf"/>
</dbReference>
<evidence type="ECO:0000256" key="5">
    <source>
        <dbReference type="SAM" id="Phobius"/>
    </source>
</evidence>
<dbReference type="InterPro" id="IPR013783">
    <property type="entry name" value="Ig-like_fold"/>
</dbReference>
<keyword evidence="5" id="KW-0472">Membrane</keyword>
<dbReference type="CDD" id="cd00063">
    <property type="entry name" value="FN3"/>
    <property type="match status" value="1"/>
</dbReference>
<evidence type="ECO:0000313" key="8">
    <source>
        <dbReference type="Proteomes" id="UP000749559"/>
    </source>
</evidence>
<feature type="signal peptide" evidence="6">
    <location>
        <begin position="1"/>
        <end position="25"/>
    </location>
</feature>
<dbReference type="InterPro" id="IPR003961">
    <property type="entry name" value="FN3_dom"/>
</dbReference>
<dbReference type="SUPFAM" id="SSF49265">
    <property type="entry name" value="Fibronectin type III"/>
    <property type="match status" value="1"/>
</dbReference>
<dbReference type="PROSITE" id="PS50011">
    <property type="entry name" value="PROTEIN_KINASE_DOM"/>
    <property type="match status" value="1"/>
</dbReference>
<keyword evidence="5" id="KW-1133">Transmembrane helix</keyword>
<dbReference type="PROSITE" id="PS50234">
    <property type="entry name" value="VWFA"/>
    <property type="match status" value="1"/>
</dbReference>
<dbReference type="CDD" id="cd01472">
    <property type="entry name" value="vWA_collagen"/>
    <property type="match status" value="1"/>
</dbReference>
<evidence type="ECO:0000256" key="1">
    <source>
        <dbReference type="ARBA" id="ARBA00004167"/>
    </source>
</evidence>
<dbReference type="GO" id="GO:0005576">
    <property type="term" value="C:extracellular region"/>
    <property type="evidence" value="ECO:0007669"/>
    <property type="project" value="UniProtKB-SubCell"/>
</dbReference>
<feature type="transmembrane region" description="Helical" evidence="5">
    <location>
        <begin position="927"/>
        <end position="950"/>
    </location>
</feature>
<dbReference type="PRINTS" id="PR00109">
    <property type="entry name" value="TYRKINASE"/>
</dbReference>
<dbReference type="InterPro" id="IPR036116">
    <property type="entry name" value="FN3_sf"/>
</dbReference>
<dbReference type="EMBL" id="CAIIXF020000002">
    <property type="protein sequence ID" value="CAH1777003.1"/>
    <property type="molecule type" value="Genomic_DNA"/>
</dbReference>
<dbReference type="PANTHER" id="PTHR24416:SF600">
    <property type="entry name" value="PDGF- AND VEGF-RECEPTOR RELATED, ISOFORM J"/>
    <property type="match status" value="1"/>
</dbReference>
<dbReference type="GO" id="GO:0005886">
    <property type="term" value="C:plasma membrane"/>
    <property type="evidence" value="ECO:0007669"/>
    <property type="project" value="TreeGrafter"/>
</dbReference>
<dbReference type="GO" id="GO:0005524">
    <property type="term" value="F:ATP binding"/>
    <property type="evidence" value="ECO:0007669"/>
    <property type="project" value="InterPro"/>
</dbReference>
<dbReference type="Gene3D" id="2.60.40.10">
    <property type="entry name" value="Immunoglobulins"/>
    <property type="match status" value="1"/>
</dbReference>
<feature type="region of interest" description="Disordered" evidence="4">
    <location>
        <begin position="329"/>
        <end position="353"/>
    </location>
</feature>
<keyword evidence="8" id="KW-1185">Reference proteome</keyword>
<keyword evidence="5" id="KW-0812">Transmembrane</keyword>
<dbReference type="Pfam" id="PF00092">
    <property type="entry name" value="VWA"/>
    <property type="match status" value="1"/>
</dbReference>
<comment type="caution">
    <text evidence="7">The sequence shown here is derived from an EMBL/GenBank/DDBJ whole genome shotgun (WGS) entry which is preliminary data.</text>
</comment>
<dbReference type="GO" id="GO:0004714">
    <property type="term" value="F:transmembrane receptor protein tyrosine kinase activity"/>
    <property type="evidence" value="ECO:0007669"/>
    <property type="project" value="TreeGrafter"/>
</dbReference>
<dbReference type="PROSITE" id="PS50853">
    <property type="entry name" value="FN3"/>
    <property type="match status" value="1"/>
</dbReference>
<dbReference type="GO" id="GO:0043235">
    <property type="term" value="C:receptor complex"/>
    <property type="evidence" value="ECO:0007669"/>
    <property type="project" value="TreeGrafter"/>
</dbReference>
<accession>A0A8J1TGF5</accession>
<dbReference type="Pfam" id="PF00041">
    <property type="entry name" value="fn3"/>
    <property type="match status" value="1"/>
</dbReference>
<dbReference type="PRINTS" id="PR00453">
    <property type="entry name" value="VWFADOMAIN"/>
</dbReference>
<feature type="compositionally biased region" description="Polar residues" evidence="4">
    <location>
        <begin position="332"/>
        <end position="353"/>
    </location>
</feature>